<dbReference type="Proteomes" id="UP000807370">
    <property type="component" value="Unassembled WGS sequence"/>
</dbReference>
<sequence>MIYDTMLITGCGGDIALALCRIAREAGVVRRLIGCDIHADHAGLAFFDVCEVAPRANDHSYLEALQRIVVDHRVDVIAPMSEAEIAVLLAAGHLDAFAGVQVLAANPLAVETGLDKYATFNRLAEHGLGVPWTRIVGEAPPIALPCILKRRRGQGSKDLQQVNTEEDVEIATRTRAGDLWQELLLPSDQEYTCGLYRSRSGETRMIALRRRLQGGLTGAAVVADSTPFRLQLHGIADAIKLNGSINVQLRLTADGPKVFEINPRFSSTVRFRHKLGFQDFIWSLLDSRGLPIGPYYPPSPGKRMYRCADEIIID</sequence>
<dbReference type="Gene3D" id="3.30.1490.20">
    <property type="entry name" value="ATP-grasp fold, A domain"/>
    <property type="match status" value="1"/>
</dbReference>
<accession>A0ABS0PWJ8</accession>
<dbReference type="Gene3D" id="3.40.50.20">
    <property type="match status" value="1"/>
</dbReference>
<dbReference type="EMBL" id="JACCHP010000019">
    <property type="protein sequence ID" value="MBH5401209.1"/>
    <property type="molecule type" value="Genomic_DNA"/>
</dbReference>
<organism evidence="1 2">
    <name type="scientific">Bradyrhizobium agreste</name>
    <dbReference type="NCBI Taxonomy" id="2751811"/>
    <lineage>
        <taxon>Bacteria</taxon>
        <taxon>Pseudomonadati</taxon>
        <taxon>Pseudomonadota</taxon>
        <taxon>Alphaproteobacteria</taxon>
        <taxon>Hyphomicrobiales</taxon>
        <taxon>Nitrobacteraceae</taxon>
        <taxon>Bradyrhizobium</taxon>
    </lineage>
</organism>
<name>A0ABS0PWJ8_9BRAD</name>
<evidence type="ECO:0000313" key="2">
    <source>
        <dbReference type="Proteomes" id="UP000807370"/>
    </source>
</evidence>
<dbReference type="InterPro" id="IPR013815">
    <property type="entry name" value="ATP_grasp_subdomain_1"/>
</dbReference>
<dbReference type="SUPFAM" id="SSF51735">
    <property type="entry name" value="NAD(P)-binding Rossmann-fold domains"/>
    <property type="match status" value="1"/>
</dbReference>
<dbReference type="SUPFAM" id="SSF56059">
    <property type="entry name" value="Glutathione synthetase ATP-binding domain-like"/>
    <property type="match status" value="1"/>
</dbReference>
<dbReference type="InterPro" id="IPR036291">
    <property type="entry name" value="NAD(P)-bd_dom_sf"/>
</dbReference>
<proteinExistence type="predicted"/>
<dbReference type="Gene3D" id="3.30.470.20">
    <property type="entry name" value="ATP-grasp fold, B domain"/>
    <property type="match status" value="1"/>
</dbReference>
<gene>
    <name evidence="1" type="ORF">HZZ13_25990</name>
</gene>
<dbReference type="RefSeq" id="WP_197962346.1">
    <property type="nucleotide sequence ID" value="NZ_JACCHP010000019.1"/>
</dbReference>
<protein>
    <submittedName>
        <fullName evidence="1">ATP-grasp domain-containing protein</fullName>
    </submittedName>
</protein>
<comment type="caution">
    <text evidence="1">The sequence shown here is derived from an EMBL/GenBank/DDBJ whole genome shotgun (WGS) entry which is preliminary data.</text>
</comment>
<evidence type="ECO:0000313" key="1">
    <source>
        <dbReference type="EMBL" id="MBH5401209.1"/>
    </source>
</evidence>
<keyword evidence="2" id="KW-1185">Reference proteome</keyword>
<dbReference type="Pfam" id="PF15632">
    <property type="entry name" value="ATPgrasp_Ter"/>
    <property type="match status" value="1"/>
</dbReference>
<reference evidence="1 2" key="1">
    <citation type="submission" date="2020-07" db="EMBL/GenBank/DDBJ databases">
        <title>Bradyrhizobium diversity isolated from nodules of indigenous legumes of Western Australia.</title>
        <authorList>
            <person name="Klepa M.S."/>
        </authorList>
    </citation>
    <scope>NUCLEOTIDE SEQUENCE [LARGE SCALE GENOMIC DNA]</scope>
    <source>
        <strain evidence="1 2">CNPSo 4010</strain>
    </source>
</reference>